<dbReference type="PIRSF" id="PIRSF017082">
    <property type="entry name" value="YflP"/>
    <property type="match status" value="1"/>
</dbReference>
<comment type="similarity">
    <text evidence="1">Belongs to the UPF0065 (bug) family.</text>
</comment>
<proteinExistence type="inferred from homology"/>
<dbReference type="EMBL" id="JACIFZ010000009">
    <property type="protein sequence ID" value="MBB4224962.1"/>
    <property type="molecule type" value="Genomic_DNA"/>
</dbReference>
<reference evidence="3 4" key="1">
    <citation type="submission" date="2020-08" db="EMBL/GenBank/DDBJ databases">
        <title>Genomic Encyclopedia of Type Strains, Phase IV (KMG-V): Genome sequencing to study the core and pangenomes of soil and plant-associated prokaryotes.</title>
        <authorList>
            <person name="Whitman W."/>
        </authorList>
    </citation>
    <scope>NUCLEOTIDE SEQUENCE [LARGE SCALE GENOMIC DNA]</scope>
    <source>
        <strain evidence="3 4">34/80</strain>
    </source>
</reference>
<comment type="caution">
    <text evidence="3">The sequence shown here is derived from an EMBL/GenBank/DDBJ whole genome shotgun (WGS) entry which is preliminary data.</text>
</comment>
<organism evidence="3 4">
    <name type="scientific">Variovorax guangxiensis</name>
    <dbReference type="NCBI Taxonomy" id="1775474"/>
    <lineage>
        <taxon>Bacteria</taxon>
        <taxon>Pseudomonadati</taxon>
        <taxon>Pseudomonadota</taxon>
        <taxon>Betaproteobacteria</taxon>
        <taxon>Burkholderiales</taxon>
        <taxon>Comamonadaceae</taxon>
        <taxon>Variovorax</taxon>
    </lineage>
</organism>
<dbReference type="PANTHER" id="PTHR42928">
    <property type="entry name" value="TRICARBOXYLATE-BINDING PROTEIN"/>
    <property type="match status" value="1"/>
</dbReference>
<dbReference type="SUPFAM" id="SSF53850">
    <property type="entry name" value="Periplasmic binding protein-like II"/>
    <property type="match status" value="1"/>
</dbReference>
<dbReference type="CDD" id="cd07012">
    <property type="entry name" value="PBP2_Bug_TTT"/>
    <property type="match status" value="1"/>
</dbReference>
<name>A0A840FW16_9BURK</name>
<dbReference type="Pfam" id="PF03401">
    <property type="entry name" value="TctC"/>
    <property type="match status" value="1"/>
</dbReference>
<keyword evidence="3" id="KW-0675">Receptor</keyword>
<dbReference type="PANTHER" id="PTHR42928:SF5">
    <property type="entry name" value="BLR1237 PROTEIN"/>
    <property type="match status" value="1"/>
</dbReference>
<feature type="signal peptide" evidence="2">
    <location>
        <begin position="1"/>
        <end position="34"/>
    </location>
</feature>
<dbReference type="InterPro" id="IPR005064">
    <property type="entry name" value="BUG"/>
</dbReference>
<protein>
    <submittedName>
        <fullName evidence="3">Tripartite-type tricarboxylate transporter receptor subunit TctC</fullName>
    </submittedName>
</protein>
<accession>A0A840FW16</accession>
<gene>
    <name evidence="3" type="ORF">GGD71_005771</name>
</gene>
<evidence type="ECO:0000256" key="1">
    <source>
        <dbReference type="ARBA" id="ARBA00006987"/>
    </source>
</evidence>
<evidence type="ECO:0000256" key="2">
    <source>
        <dbReference type="SAM" id="SignalP"/>
    </source>
</evidence>
<evidence type="ECO:0000313" key="3">
    <source>
        <dbReference type="EMBL" id="MBB4224962.1"/>
    </source>
</evidence>
<dbReference type="RefSeq" id="WP_184641810.1">
    <property type="nucleotide sequence ID" value="NZ_JACIFZ010000009.1"/>
</dbReference>
<keyword evidence="2" id="KW-0732">Signal</keyword>
<dbReference type="Gene3D" id="3.40.190.150">
    <property type="entry name" value="Bordetella uptake gene, domain 1"/>
    <property type="match status" value="1"/>
</dbReference>
<feature type="chain" id="PRO_5032603850" evidence="2">
    <location>
        <begin position="35"/>
        <end position="334"/>
    </location>
</feature>
<sequence length="334" mass="34106">MTSASFHRELLVHRRRALGTLAALVACGSGPARAATWPERPINLVVPFAAGGGTDTVARLIGQKLQAALGGTVVIDNKPGANGLIAARTVLQPPADGHMLMFGSNSTHVIAALASKQQVAPGKSMQEAFTIVSVMANAPLVLAVRADSPAKDLRAFLQQAKAGKLSYGSFGAGSSAHVMGEVLAGSAGVELLHVPYKGSSPALTDLMGGQVDAVFLTVAAVEAMVTAGSVRPLAVTGLRRVSSLPAVPTFEELGVRDMGNAGWFAVFAPAGTPAPVVTRLAAALQSIAGDAQVQSRMVGLGLEPVVSTPAQALETWRRSLAAAAPVVKMANIVF</sequence>
<evidence type="ECO:0000313" key="4">
    <source>
        <dbReference type="Proteomes" id="UP000524450"/>
    </source>
</evidence>
<dbReference type="AlphaFoldDB" id="A0A840FW16"/>
<dbReference type="InterPro" id="IPR042100">
    <property type="entry name" value="Bug_dom1"/>
</dbReference>
<dbReference type="Gene3D" id="3.40.190.10">
    <property type="entry name" value="Periplasmic binding protein-like II"/>
    <property type="match status" value="1"/>
</dbReference>
<dbReference type="Proteomes" id="UP000524450">
    <property type="component" value="Unassembled WGS sequence"/>
</dbReference>